<dbReference type="PANTHER" id="PTHR22166:SF12">
    <property type="entry name" value="ENDOPLASMIC RETICULUM JUNCTION FORMATION PROTEIN LUNAPARK"/>
    <property type="match status" value="1"/>
</dbReference>
<dbReference type="EMBL" id="NAJO01000008">
    <property type="protein sequence ID" value="OQO10716.1"/>
    <property type="molecule type" value="Genomic_DNA"/>
</dbReference>
<feature type="region of interest" description="Disordered" evidence="3">
    <location>
        <begin position="140"/>
        <end position="250"/>
    </location>
</feature>
<comment type="function">
    <text evidence="1">Plays a role in determining ER morphology.</text>
</comment>
<evidence type="ECO:0000256" key="3">
    <source>
        <dbReference type="SAM" id="MobiDB-lite"/>
    </source>
</evidence>
<feature type="compositionally biased region" description="Polar residues" evidence="3">
    <location>
        <begin position="188"/>
        <end position="201"/>
    </location>
</feature>
<keyword evidence="1" id="KW-0862">Zinc</keyword>
<name>A0A1V8TH86_9PEZI</name>
<comment type="subcellular location">
    <subcellularLocation>
        <location evidence="1">Endoplasmic reticulum membrane</location>
        <topology evidence="1">Multi-pass membrane protein</topology>
    </subcellularLocation>
</comment>
<keyword evidence="1" id="KW-0812">Transmembrane</keyword>
<feature type="compositionally biased region" description="Acidic residues" evidence="3">
    <location>
        <begin position="352"/>
        <end position="368"/>
    </location>
</feature>
<protein>
    <recommendedName>
        <fullName evidence="1">Endoplasmic reticulum junction formation protein lunapark</fullName>
    </recommendedName>
</protein>
<evidence type="ECO:0000313" key="5">
    <source>
        <dbReference type="EMBL" id="OQO10716.1"/>
    </source>
</evidence>
<proteinExistence type="inferred from homology"/>
<feature type="compositionally biased region" description="Low complexity" evidence="3">
    <location>
        <begin position="202"/>
        <end position="214"/>
    </location>
</feature>
<feature type="transmembrane region" description="Helical" evidence="1">
    <location>
        <begin position="48"/>
        <end position="71"/>
    </location>
</feature>
<keyword evidence="1" id="KW-0863">Zinc-finger</keyword>
<evidence type="ECO:0000256" key="1">
    <source>
        <dbReference type="RuleBase" id="RU367073"/>
    </source>
</evidence>
<sequence length="394" mass="42871">MPSLWPFSSSTKSSASGFEKQLSALSTRIARFSSQSDLLRTRQRRYKALTTIYGSFAYILITAILVLVTGWQKWRAPEYTAVLGSPVLLYGLRQLLDLWYNYRLSNAQSKLEEAQTEREEVIRKLKAATKYDSTQELLEKYGGAPKQQRGKSPQPGGVKRKPSSGRQSLPAQLQQGQRTGFAPPPTANIPSRQTPSQQQLGPSDARPRSAQAAPSQPPSPSESFAPNAFTSPQRPPPSVRPGNASYSSAQSPTWYDRILDIIVGEDETQAKNRFALICSQCRLVNGQAPPGAKSLEDVGIWRCRECGARNGVESEVGRMIRGVASPVSPTSPTSPSAPIEHVSERAAAVKEEEAEDEDEDLDDTEVGSDDPAAITSGTSPAAGTRSKARQRKKA</sequence>
<feature type="coiled-coil region" evidence="2">
    <location>
        <begin position="104"/>
        <end position="131"/>
    </location>
</feature>
<dbReference type="GO" id="GO:1903373">
    <property type="term" value="P:positive regulation of endoplasmic reticulum tubular network organization"/>
    <property type="evidence" value="ECO:0007669"/>
    <property type="project" value="UniProtKB-UniRule"/>
</dbReference>
<dbReference type="InterPro" id="IPR019273">
    <property type="entry name" value="Lunapark_Znf"/>
</dbReference>
<accession>A0A1V8TH86</accession>
<keyword evidence="1" id="KW-0256">Endoplasmic reticulum</keyword>
<dbReference type="InParanoid" id="A0A1V8TH86"/>
<feature type="compositionally biased region" description="Polar residues" evidence="3">
    <location>
        <begin position="164"/>
        <end position="178"/>
    </location>
</feature>
<organism evidence="5 6">
    <name type="scientific">Cryoendolithus antarcticus</name>
    <dbReference type="NCBI Taxonomy" id="1507870"/>
    <lineage>
        <taxon>Eukaryota</taxon>
        <taxon>Fungi</taxon>
        <taxon>Dikarya</taxon>
        <taxon>Ascomycota</taxon>
        <taxon>Pezizomycotina</taxon>
        <taxon>Dothideomycetes</taxon>
        <taxon>Dothideomycetidae</taxon>
        <taxon>Cladosporiales</taxon>
        <taxon>Cladosporiaceae</taxon>
        <taxon>Cryoendolithus</taxon>
    </lineage>
</organism>
<reference evidence="6" key="1">
    <citation type="submission" date="2017-03" db="EMBL/GenBank/DDBJ databases">
        <title>Genomes of endolithic fungi from Antarctica.</title>
        <authorList>
            <person name="Coleine C."/>
            <person name="Masonjones S."/>
            <person name="Stajich J.E."/>
        </authorList>
    </citation>
    <scope>NUCLEOTIDE SEQUENCE [LARGE SCALE GENOMIC DNA]</scope>
    <source>
        <strain evidence="6">CCFEE 5527</strain>
    </source>
</reference>
<evidence type="ECO:0000259" key="4">
    <source>
        <dbReference type="Pfam" id="PF10058"/>
    </source>
</evidence>
<dbReference type="STRING" id="1507870.A0A1V8TH86"/>
<dbReference type="OrthoDB" id="1725934at2759"/>
<comment type="caution">
    <text evidence="5">The sequence shown here is derived from an EMBL/GenBank/DDBJ whole genome shotgun (WGS) entry which is preliminary data.</text>
</comment>
<feature type="compositionally biased region" description="Low complexity" evidence="3">
    <location>
        <begin position="323"/>
        <end position="338"/>
    </location>
</feature>
<dbReference type="GO" id="GO:0008270">
    <property type="term" value="F:zinc ion binding"/>
    <property type="evidence" value="ECO:0007669"/>
    <property type="project" value="UniProtKB-KW"/>
</dbReference>
<comment type="domain">
    <text evidence="1">The C4-type zinc finger motif is necessary both for its ER three-way tubular junction localization and formation.</text>
</comment>
<dbReference type="InterPro" id="IPR040115">
    <property type="entry name" value="Lnp"/>
</dbReference>
<dbReference type="GO" id="GO:0071788">
    <property type="term" value="P:endoplasmic reticulum tubular network maintenance"/>
    <property type="evidence" value="ECO:0007669"/>
    <property type="project" value="UniProtKB-UniRule"/>
</dbReference>
<feature type="region of interest" description="Disordered" evidence="3">
    <location>
        <begin position="323"/>
        <end position="394"/>
    </location>
</feature>
<keyword evidence="6" id="KW-1185">Reference proteome</keyword>
<dbReference type="AlphaFoldDB" id="A0A1V8TH86"/>
<keyword evidence="1" id="KW-1133">Transmembrane helix</keyword>
<dbReference type="Proteomes" id="UP000192596">
    <property type="component" value="Unassembled WGS sequence"/>
</dbReference>
<comment type="caution">
    <text evidence="1">Lacks conserved residue(s) required for the propagation of feature annotation.</text>
</comment>
<dbReference type="PANTHER" id="PTHR22166">
    <property type="entry name" value="ENDOPLASMIC RETICULUM JUNCTION FORMATION PROTEIN LUNAPARK"/>
    <property type="match status" value="1"/>
</dbReference>
<evidence type="ECO:0000313" key="6">
    <source>
        <dbReference type="Proteomes" id="UP000192596"/>
    </source>
</evidence>
<feature type="domain" description="Lunapark zinc ribbon" evidence="4">
    <location>
        <begin position="254"/>
        <end position="310"/>
    </location>
</feature>
<evidence type="ECO:0000256" key="2">
    <source>
        <dbReference type="SAM" id="Coils"/>
    </source>
</evidence>
<keyword evidence="1" id="KW-0479">Metal-binding</keyword>
<comment type="similarity">
    <text evidence="1">Belongs to the lunapark family.</text>
</comment>
<gene>
    <name evidence="5" type="ORF">B0A48_04016</name>
</gene>
<dbReference type="Pfam" id="PF10058">
    <property type="entry name" value="Zn_ribbon_10"/>
    <property type="match status" value="1"/>
</dbReference>
<dbReference type="GO" id="GO:0098826">
    <property type="term" value="C:endoplasmic reticulum tubular network membrane"/>
    <property type="evidence" value="ECO:0007669"/>
    <property type="project" value="UniProtKB-UniRule"/>
</dbReference>
<feature type="compositionally biased region" description="Basic and acidic residues" evidence="3">
    <location>
        <begin position="341"/>
        <end position="351"/>
    </location>
</feature>
<keyword evidence="2" id="KW-0175">Coiled coil</keyword>
<keyword evidence="1" id="KW-0472">Membrane</keyword>